<organism evidence="1 2">
    <name type="scientific">Paramicrosporidium saccamoebae</name>
    <dbReference type="NCBI Taxonomy" id="1246581"/>
    <lineage>
        <taxon>Eukaryota</taxon>
        <taxon>Fungi</taxon>
        <taxon>Fungi incertae sedis</taxon>
        <taxon>Cryptomycota</taxon>
        <taxon>Cryptomycota incertae sedis</taxon>
        <taxon>Paramicrosporidium</taxon>
    </lineage>
</organism>
<evidence type="ECO:0000313" key="2">
    <source>
        <dbReference type="Proteomes" id="UP000240830"/>
    </source>
</evidence>
<comment type="caution">
    <text evidence="1">The sequence shown here is derived from an EMBL/GenBank/DDBJ whole genome shotgun (WGS) entry which is preliminary data.</text>
</comment>
<reference evidence="1 2" key="1">
    <citation type="submission" date="2016-10" db="EMBL/GenBank/DDBJ databases">
        <title>The genome of Paramicrosporidium saccamoebae is the missing link in understanding Cryptomycota and Microsporidia evolution.</title>
        <authorList>
            <person name="Quandt C.A."/>
            <person name="Beaudet D."/>
            <person name="Corsaro D."/>
            <person name="Michel R."/>
            <person name="Corradi N."/>
            <person name="James T."/>
        </authorList>
    </citation>
    <scope>NUCLEOTIDE SEQUENCE [LARGE SCALE GENOMIC DNA]</scope>
    <source>
        <strain evidence="1 2">KSL3</strain>
    </source>
</reference>
<protein>
    <submittedName>
        <fullName evidence="1">Uncharacterized protein</fullName>
    </submittedName>
</protein>
<accession>A0A2H9TJU4</accession>
<keyword evidence="2" id="KW-1185">Reference proteome</keyword>
<proteinExistence type="predicted"/>
<sequence length="122" mass="14103">MYQLYGFNYVKLIVQSSRILAGCWVLFRVWRGEEWKYWLFNAWTLSVSPPQLRDNAAITQQSLSMVRKYNINIVSNVKENIVESFGDAIGSEEEQLDDGLVVHHDIRVDEHVGGKIPEMTTI</sequence>
<evidence type="ECO:0000313" key="1">
    <source>
        <dbReference type="EMBL" id="PJF17910.1"/>
    </source>
</evidence>
<gene>
    <name evidence="1" type="ORF">PSACC_02200</name>
</gene>
<dbReference type="AlphaFoldDB" id="A0A2H9TJU4"/>
<dbReference type="EMBL" id="MTSL01000150">
    <property type="protein sequence ID" value="PJF17910.1"/>
    <property type="molecule type" value="Genomic_DNA"/>
</dbReference>
<dbReference type="Proteomes" id="UP000240830">
    <property type="component" value="Unassembled WGS sequence"/>
</dbReference>
<name>A0A2H9TJU4_9FUNG</name>